<reference evidence="1" key="1">
    <citation type="submission" date="2018-05" db="EMBL/GenBank/DDBJ databases">
        <authorList>
            <person name="Lanie J.A."/>
            <person name="Ng W.-L."/>
            <person name="Kazmierczak K.M."/>
            <person name="Andrzejewski T.M."/>
            <person name="Davidsen T.M."/>
            <person name="Wayne K.J."/>
            <person name="Tettelin H."/>
            <person name="Glass J.I."/>
            <person name="Rusch D."/>
            <person name="Podicherti R."/>
            <person name="Tsui H.-C.T."/>
            <person name="Winkler M.E."/>
        </authorList>
    </citation>
    <scope>NUCLEOTIDE SEQUENCE</scope>
</reference>
<name>A0A381N360_9ZZZZ</name>
<proteinExistence type="predicted"/>
<accession>A0A381N360</accession>
<organism evidence="1">
    <name type="scientific">marine metagenome</name>
    <dbReference type="NCBI Taxonomy" id="408172"/>
    <lineage>
        <taxon>unclassified sequences</taxon>
        <taxon>metagenomes</taxon>
        <taxon>ecological metagenomes</taxon>
    </lineage>
</organism>
<sequence>MINGWGLIKKGLGLIKKDLFRRRKK</sequence>
<protein>
    <submittedName>
        <fullName evidence="1">Uncharacterized protein</fullName>
    </submittedName>
</protein>
<dbReference type="EMBL" id="UINC01000099">
    <property type="protein sequence ID" value="SUZ49021.1"/>
    <property type="molecule type" value="Genomic_DNA"/>
</dbReference>
<dbReference type="AlphaFoldDB" id="A0A381N360"/>
<gene>
    <name evidence="1" type="ORF">METZ01_LOCUS1875</name>
</gene>
<evidence type="ECO:0000313" key="1">
    <source>
        <dbReference type="EMBL" id="SUZ49021.1"/>
    </source>
</evidence>